<gene>
    <name evidence="6" type="primary">PIP5K1A</name>
    <name evidence="6" type="ORF">AWC38_SpisGene13127</name>
</gene>
<dbReference type="AlphaFoldDB" id="A0A2B4S1B8"/>
<name>A0A2B4S1B8_STYPI</name>
<dbReference type="PANTHER" id="PTHR23086">
    <property type="entry name" value="PHOSPHATIDYLINOSITOL-4-PHOSPHATE 5-KINASE"/>
    <property type="match status" value="1"/>
</dbReference>
<dbReference type="Pfam" id="PF01504">
    <property type="entry name" value="PIP5K"/>
    <property type="match status" value="1"/>
</dbReference>
<feature type="compositionally biased region" description="Polar residues" evidence="4">
    <location>
        <begin position="1"/>
        <end position="29"/>
    </location>
</feature>
<protein>
    <submittedName>
        <fullName evidence="6">Phosphatidylinositol 4-phosphate 5-kinase type-1 alpha</fullName>
    </submittedName>
</protein>
<keyword evidence="3" id="KW-0808">Transferase</keyword>
<evidence type="ECO:0000256" key="1">
    <source>
        <dbReference type="ARBA" id="ARBA00004496"/>
    </source>
</evidence>
<dbReference type="InterPro" id="IPR027484">
    <property type="entry name" value="PInositol-4-P-5-kinase_N"/>
</dbReference>
<feature type="compositionally biased region" description="Polar residues" evidence="4">
    <location>
        <begin position="355"/>
        <end position="380"/>
    </location>
</feature>
<keyword evidence="3" id="KW-0067">ATP-binding</keyword>
<keyword evidence="3 6" id="KW-0418">Kinase</keyword>
<comment type="subcellular location">
    <subcellularLocation>
        <location evidence="1">Cytoplasm</location>
    </subcellularLocation>
</comment>
<feature type="compositionally biased region" description="Polar residues" evidence="4">
    <location>
        <begin position="651"/>
        <end position="662"/>
    </location>
</feature>
<proteinExistence type="predicted"/>
<keyword evidence="3" id="KW-0547">Nucleotide-binding</keyword>
<dbReference type="FunFam" id="3.30.800.10:FF:000001">
    <property type="entry name" value="phosphatidylinositol 4-phosphate 5-kinase type-1 gamma"/>
    <property type="match status" value="1"/>
</dbReference>
<evidence type="ECO:0000313" key="6">
    <source>
        <dbReference type="EMBL" id="PFX22357.1"/>
    </source>
</evidence>
<feature type="compositionally biased region" description="Basic and acidic residues" evidence="4">
    <location>
        <begin position="571"/>
        <end position="585"/>
    </location>
</feature>
<dbReference type="GO" id="GO:0016308">
    <property type="term" value="F:1-phosphatidylinositol-4-phosphate 5-kinase activity"/>
    <property type="evidence" value="ECO:0007669"/>
    <property type="project" value="TreeGrafter"/>
</dbReference>
<dbReference type="InterPro" id="IPR027483">
    <property type="entry name" value="PInositol-4-P-4/5-kinase_C_sf"/>
</dbReference>
<evidence type="ECO:0000256" key="3">
    <source>
        <dbReference type="PROSITE-ProRule" id="PRU00781"/>
    </source>
</evidence>
<dbReference type="EMBL" id="LSMT01000242">
    <property type="protein sequence ID" value="PFX22357.1"/>
    <property type="molecule type" value="Genomic_DNA"/>
</dbReference>
<dbReference type="Gene3D" id="3.30.810.10">
    <property type="entry name" value="2-Layer Sandwich"/>
    <property type="match status" value="1"/>
</dbReference>
<dbReference type="GO" id="GO:0005886">
    <property type="term" value="C:plasma membrane"/>
    <property type="evidence" value="ECO:0007669"/>
    <property type="project" value="TreeGrafter"/>
</dbReference>
<keyword evidence="7" id="KW-1185">Reference proteome</keyword>
<feature type="compositionally biased region" description="Basic and acidic residues" evidence="4">
    <location>
        <begin position="626"/>
        <end position="647"/>
    </location>
</feature>
<dbReference type="Proteomes" id="UP000225706">
    <property type="component" value="Unassembled WGS sequence"/>
</dbReference>
<dbReference type="GO" id="GO:0005524">
    <property type="term" value="F:ATP binding"/>
    <property type="evidence" value="ECO:0007669"/>
    <property type="project" value="UniProtKB-UniRule"/>
</dbReference>
<feature type="region of interest" description="Disordered" evidence="4">
    <location>
        <begin position="493"/>
        <end position="662"/>
    </location>
</feature>
<feature type="region of interest" description="Disordered" evidence="4">
    <location>
        <begin position="334"/>
        <end position="400"/>
    </location>
</feature>
<dbReference type="GO" id="GO:0005737">
    <property type="term" value="C:cytoplasm"/>
    <property type="evidence" value="ECO:0007669"/>
    <property type="project" value="UniProtKB-SubCell"/>
</dbReference>
<feature type="domain" description="PIPK" evidence="5">
    <location>
        <begin position="78"/>
        <end position="490"/>
    </location>
</feature>
<accession>A0A2B4S1B8</accession>
<comment type="caution">
    <text evidence="6">The sequence shown here is derived from an EMBL/GenBank/DDBJ whole genome shotgun (WGS) entry which is preliminary data.</text>
</comment>
<dbReference type="Gene3D" id="3.30.800.10">
    <property type="entry name" value="Phosphatidylinositol Phosphate Kinase II Beta"/>
    <property type="match status" value="1"/>
</dbReference>
<keyword evidence="2" id="KW-0963">Cytoplasm</keyword>
<dbReference type="STRING" id="50429.A0A2B4S1B8"/>
<dbReference type="OrthoDB" id="70770at2759"/>
<feature type="region of interest" description="Disordered" evidence="4">
    <location>
        <begin position="1"/>
        <end position="78"/>
    </location>
</feature>
<feature type="compositionally biased region" description="Polar residues" evidence="4">
    <location>
        <begin position="599"/>
        <end position="625"/>
    </location>
</feature>
<dbReference type="SUPFAM" id="SSF56104">
    <property type="entry name" value="SAICAR synthase-like"/>
    <property type="match status" value="1"/>
</dbReference>
<dbReference type="CDD" id="cd17301">
    <property type="entry name" value="PIPKc_PIP5KI"/>
    <property type="match status" value="1"/>
</dbReference>
<evidence type="ECO:0000256" key="4">
    <source>
        <dbReference type="SAM" id="MobiDB-lite"/>
    </source>
</evidence>
<dbReference type="SMART" id="SM00330">
    <property type="entry name" value="PIPKc"/>
    <property type="match status" value="1"/>
</dbReference>
<evidence type="ECO:0000256" key="2">
    <source>
        <dbReference type="ARBA" id="ARBA00022490"/>
    </source>
</evidence>
<dbReference type="PROSITE" id="PS51455">
    <property type="entry name" value="PIPK"/>
    <property type="match status" value="1"/>
</dbReference>
<sequence length="662" mass="73535">MAATGSSLNLEPAKGTNSYKVALANSSVKPKTKPAPLEMSRTQSFTSTDKEKNPPTPRSKIGHRRVDETGETTYKKTPSSALMSAIQLGIGFTVGRLSAKPERDVLMQDFAEVETVIFPSEGSRETPSHRFSDFKFKSYSPVAFRYFRDLFVMNPAEFMMALCHEPLVELANSGASGSLFYVTNDDEFIVKTVQHKEAEFLQKLLPGYYLNLNQNKRTLLPKFFGLYCYQCGGKNIRLVIMNNLLPRGYKIHFKYDLKGSTYKRKASKAERAKETPTLKDLDFLNDHPEGLFLEPETYNAVMRTIQRDCRVLQSFKIMDYSLLLAIHKVEETSTSGVARYKRSNSEPATDKPSTRVETPSGHLSSPTEGTNLMSSGNGQWETRARSPESSSTSLSRTRSLKGREGFSSAWEAITVGDETEERPVGGIPARNAKGERLVLFLGIIDILQSYRIVKKLEHGWKALLHDGDTVSVHRPSFYCTRFQEFMSNNVFKKSAAKASPRKRTAGGSVHRVRSVSENDRTNRERTFTSDSNTSDKGRSRSFTEADKPVEKTSLKKTLSSGNGGQTAGESATDKRVVVVDPKDALLEAEGPTHPAKAPTANQETVSNRHGPHTSDTAEQPASTAPSEKHETASDTKVEETRVEDNSKILHTINNVDDTINES</sequence>
<dbReference type="GO" id="GO:0046854">
    <property type="term" value="P:phosphatidylinositol phosphate biosynthetic process"/>
    <property type="evidence" value="ECO:0007669"/>
    <property type="project" value="TreeGrafter"/>
</dbReference>
<dbReference type="PANTHER" id="PTHR23086:SF101">
    <property type="entry name" value="LP03320P-RELATED"/>
    <property type="match status" value="1"/>
</dbReference>
<evidence type="ECO:0000259" key="5">
    <source>
        <dbReference type="PROSITE" id="PS51455"/>
    </source>
</evidence>
<evidence type="ECO:0000313" key="7">
    <source>
        <dbReference type="Proteomes" id="UP000225706"/>
    </source>
</evidence>
<dbReference type="InterPro" id="IPR002498">
    <property type="entry name" value="PInositol-4-P-4/5-kinase_core"/>
</dbReference>
<reference evidence="7" key="1">
    <citation type="journal article" date="2017" name="bioRxiv">
        <title>Comparative analysis of the genomes of Stylophora pistillata and Acropora digitifera provides evidence for extensive differences between species of corals.</title>
        <authorList>
            <person name="Voolstra C.R."/>
            <person name="Li Y."/>
            <person name="Liew Y.J."/>
            <person name="Baumgarten S."/>
            <person name="Zoccola D."/>
            <person name="Flot J.-F."/>
            <person name="Tambutte S."/>
            <person name="Allemand D."/>
            <person name="Aranda M."/>
        </authorList>
    </citation>
    <scope>NUCLEOTIDE SEQUENCE [LARGE SCALE GENOMIC DNA]</scope>
</reference>
<organism evidence="6 7">
    <name type="scientific">Stylophora pistillata</name>
    <name type="common">Smooth cauliflower coral</name>
    <dbReference type="NCBI Taxonomy" id="50429"/>
    <lineage>
        <taxon>Eukaryota</taxon>
        <taxon>Metazoa</taxon>
        <taxon>Cnidaria</taxon>
        <taxon>Anthozoa</taxon>
        <taxon>Hexacorallia</taxon>
        <taxon>Scleractinia</taxon>
        <taxon>Astrocoeniina</taxon>
        <taxon>Pocilloporidae</taxon>
        <taxon>Stylophora</taxon>
    </lineage>
</organism>
<feature type="compositionally biased region" description="Basic and acidic residues" evidence="4">
    <location>
        <begin position="514"/>
        <end position="553"/>
    </location>
</feature>
<dbReference type="InterPro" id="IPR023610">
    <property type="entry name" value="PInositol-4/5-P-5/4-kinase"/>
</dbReference>